<accession>A0A921UI42</accession>
<proteinExistence type="predicted"/>
<comment type="caution">
    <text evidence="1">The sequence shown here is derived from an EMBL/GenBank/DDBJ whole genome shotgun (WGS) entry which is preliminary data.</text>
</comment>
<reference evidence="1" key="1">
    <citation type="journal article" date="2019" name="BMC Genomics">
        <title>A new reference genome for Sorghum bicolor reveals high levels of sequence similarity between sweet and grain genotypes: implications for the genetics of sugar metabolism.</title>
        <authorList>
            <person name="Cooper E.A."/>
            <person name="Brenton Z.W."/>
            <person name="Flinn B.S."/>
            <person name="Jenkins J."/>
            <person name="Shu S."/>
            <person name="Flowers D."/>
            <person name="Luo F."/>
            <person name="Wang Y."/>
            <person name="Xia P."/>
            <person name="Barry K."/>
            <person name="Daum C."/>
            <person name="Lipzen A."/>
            <person name="Yoshinaga Y."/>
            <person name="Schmutz J."/>
            <person name="Saski C."/>
            <person name="Vermerris W."/>
            <person name="Kresovich S."/>
        </authorList>
    </citation>
    <scope>NUCLEOTIDE SEQUENCE</scope>
</reference>
<protein>
    <submittedName>
        <fullName evidence="1">Uncharacterized protein</fullName>
    </submittedName>
</protein>
<gene>
    <name evidence="1" type="ORF">BDA96_04G152000</name>
</gene>
<reference evidence="1" key="2">
    <citation type="submission" date="2020-10" db="EMBL/GenBank/DDBJ databases">
        <authorList>
            <person name="Cooper E.A."/>
            <person name="Brenton Z.W."/>
            <person name="Flinn B.S."/>
            <person name="Jenkins J."/>
            <person name="Shu S."/>
            <person name="Flowers D."/>
            <person name="Luo F."/>
            <person name="Wang Y."/>
            <person name="Xia P."/>
            <person name="Barry K."/>
            <person name="Daum C."/>
            <person name="Lipzen A."/>
            <person name="Yoshinaga Y."/>
            <person name="Schmutz J."/>
            <person name="Saski C."/>
            <person name="Vermerris W."/>
            <person name="Kresovich S."/>
        </authorList>
    </citation>
    <scope>NUCLEOTIDE SEQUENCE</scope>
</reference>
<dbReference type="EMBL" id="CM027683">
    <property type="protein sequence ID" value="KAG0532978.1"/>
    <property type="molecule type" value="Genomic_DNA"/>
</dbReference>
<dbReference type="Proteomes" id="UP000807115">
    <property type="component" value="Chromosome 4"/>
</dbReference>
<name>A0A921UI42_SORBI</name>
<evidence type="ECO:0000313" key="1">
    <source>
        <dbReference type="EMBL" id="KAG0532978.1"/>
    </source>
</evidence>
<dbReference type="AlphaFoldDB" id="A0A921UI42"/>
<evidence type="ECO:0000313" key="2">
    <source>
        <dbReference type="Proteomes" id="UP000807115"/>
    </source>
</evidence>
<sequence length="177" mass="19393">MGMCMGTHFVGRADPALAIFGPAARAVRRAVSCTRRGLLPCVLHQGSNGNLLIKPFTIPTIRCSVPTADLASYDSGATSFVPIGRQLNVLQQIYWPHYIPMRLYSDPCRYHSCLCAGPHIDEASRVALDAPRFGYDGASSDSTRPVWPTHEAVQCMTQSTSYICETWNTGLGPPHWL</sequence>
<organism evidence="1 2">
    <name type="scientific">Sorghum bicolor</name>
    <name type="common">Sorghum</name>
    <name type="synonym">Sorghum vulgare</name>
    <dbReference type="NCBI Taxonomy" id="4558"/>
    <lineage>
        <taxon>Eukaryota</taxon>
        <taxon>Viridiplantae</taxon>
        <taxon>Streptophyta</taxon>
        <taxon>Embryophyta</taxon>
        <taxon>Tracheophyta</taxon>
        <taxon>Spermatophyta</taxon>
        <taxon>Magnoliopsida</taxon>
        <taxon>Liliopsida</taxon>
        <taxon>Poales</taxon>
        <taxon>Poaceae</taxon>
        <taxon>PACMAD clade</taxon>
        <taxon>Panicoideae</taxon>
        <taxon>Andropogonodae</taxon>
        <taxon>Andropogoneae</taxon>
        <taxon>Sorghinae</taxon>
        <taxon>Sorghum</taxon>
    </lineage>
</organism>